<accession>U1NBK9</accession>
<organism evidence="1 2">
    <name type="scientific">Haloquadratum walsbyi J07HQW2</name>
    <dbReference type="NCBI Taxonomy" id="1238425"/>
    <lineage>
        <taxon>Archaea</taxon>
        <taxon>Methanobacteriati</taxon>
        <taxon>Methanobacteriota</taxon>
        <taxon>Stenosarchaea group</taxon>
        <taxon>Halobacteria</taxon>
        <taxon>Halobacteriales</taxon>
        <taxon>Haloferacaceae</taxon>
        <taxon>Haloquadratum</taxon>
    </lineage>
</organism>
<gene>
    <name evidence="1" type="ORF">J07HQW2_00462</name>
</gene>
<evidence type="ECO:0000313" key="1">
    <source>
        <dbReference type="EMBL" id="ERG94028.1"/>
    </source>
</evidence>
<sequence length="81" mass="9288">MSIAETLVSNQFPKPEMEWDRMEIEHKVLIISTDDNRRLAWEESGGVRHRIYHTMTLMPTSIAVGVSGHGTMQIKRSRGHV</sequence>
<protein>
    <submittedName>
        <fullName evidence="1">Uncharacterized protein</fullName>
    </submittedName>
</protein>
<dbReference type="AlphaFoldDB" id="U1NBK9"/>
<reference evidence="1 2" key="1">
    <citation type="journal article" date="2013" name="PLoS ONE">
        <title>Assembly-driven community genomics of a hypersaline microbial ecosystem.</title>
        <authorList>
            <person name="Podell S."/>
            <person name="Ugalde J.A."/>
            <person name="Narasingarao P."/>
            <person name="Banfield J.F."/>
            <person name="Heidelberg K.B."/>
            <person name="Allen E.E."/>
        </authorList>
    </citation>
    <scope>NUCLEOTIDE SEQUENCE [LARGE SCALE GENOMIC DNA]</scope>
    <source>
        <strain evidence="2">J07HQW2</strain>
    </source>
</reference>
<dbReference type="RefSeq" id="WP_021053522.1">
    <property type="nucleotide sequence ID" value="NZ_KE356561.1"/>
</dbReference>
<dbReference type="EMBL" id="KE356561">
    <property type="protein sequence ID" value="ERG94028.1"/>
    <property type="molecule type" value="Genomic_DNA"/>
</dbReference>
<name>U1NBK9_9EURY</name>
<proteinExistence type="predicted"/>
<evidence type="ECO:0000313" key="2">
    <source>
        <dbReference type="Proteomes" id="UP000030710"/>
    </source>
</evidence>
<dbReference type="Proteomes" id="UP000030710">
    <property type="component" value="Unassembled WGS sequence"/>
</dbReference>
<dbReference type="HOGENOM" id="CLU_2565664_0_0_2"/>